<dbReference type="EMBL" id="JARKHS020009773">
    <property type="protein sequence ID" value="KAK8779503.1"/>
    <property type="molecule type" value="Genomic_DNA"/>
</dbReference>
<evidence type="ECO:0000313" key="4">
    <source>
        <dbReference type="Proteomes" id="UP001321473"/>
    </source>
</evidence>
<organism evidence="3 4">
    <name type="scientific">Amblyomma americanum</name>
    <name type="common">Lone star tick</name>
    <dbReference type="NCBI Taxonomy" id="6943"/>
    <lineage>
        <taxon>Eukaryota</taxon>
        <taxon>Metazoa</taxon>
        <taxon>Ecdysozoa</taxon>
        <taxon>Arthropoda</taxon>
        <taxon>Chelicerata</taxon>
        <taxon>Arachnida</taxon>
        <taxon>Acari</taxon>
        <taxon>Parasitiformes</taxon>
        <taxon>Ixodida</taxon>
        <taxon>Ixodoidea</taxon>
        <taxon>Ixodidae</taxon>
        <taxon>Amblyomminae</taxon>
        <taxon>Amblyomma</taxon>
    </lineage>
</organism>
<keyword evidence="2" id="KW-0812">Transmembrane</keyword>
<keyword evidence="2" id="KW-1133">Transmembrane helix</keyword>
<keyword evidence="4" id="KW-1185">Reference proteome</keyword>
<proteinExistence type="predicted"/>
<evidence type="ECO:0000256" key="1">
    <source>
        <dbReference type="SAM" id="MobiDB-lite"/>
    </source>
</evidence>
<keyword evidence="2" id="KW-0472">Membrane</keyword>
<comment type="caution">
    <text evidence="3">The sequence shown here is derived from an EMBL/GenBank/DDBJ whole genome shotgun (WGS) entry which is preliminary data.</text>
</comment>
<accession>A0AAQ4EYK2</accession>
<protein>
    <submittedName>
        <fullName evidence="3">Uncharacterized protein</fullName>
    </submittedName>
</protein>
<feature type="region of interest" description="Disordered" evidence="1">
    <location>
        <begin position="1"/>
        <end position="44"/>
    </location>
</feature>
<reference evidence="3 4" key="1">
    <citation type="journal article" date="2023" name="Arcadia Sci">
        <title>De novo assembly of a long-read Amblyomma americanum tick genome.</title>
        <authorList>
            <person name="Chou S."/>
            <person name="Poskanzer K.E."/>
            <person name="Rollins M."/>
            <person name="Thuy-Boun P.S."/>
        </authorList>
    </citation>
    <scope>NUCLEOTIDE SEQUENCE [LARGE SCALE GENOMIC DNA]</scope>
    <source>
        <strain evidence="3">F_SG_1</strain>
        <tissue evidence="3">Salivary glands</tissue>
    </source>
</reference>
<name>A0AAQ4EYK2_AMBAM</name>
<dbReference type="Proteomes" id="UP001321473">
    <property type="component" value="Unassembled WGS sequence"/>
</dbReference>
<evidence type="ECO:0000256" key="2">
    <source>
        <dbReference type="SAM" id="Phobius"/>
    </source>
</evidence>
<sequence length="196" mass="22410">MQAGRRGHIQTRPPRAWHRGTQRHYRSHEQQQQHGQLSVDGHCQPRRSSVGLRCIRVRSDEPEDVERLWKRTPPALVGEKRWKLRFEKNCPCNLDCDGTVPSECEPSPSDETNDVDYEKWAAEDAVTKSSSLVLPKIQALHFASSRGSWFLRAKLFVAGIVLAALAVYRMLFPARPDVTKPDLSECVELWGKAYCF</sequence>
<evidence type="ECO:0000313" key="3">
    <source>
        <dbReference type="EMBL" id="KAK8779503.1"/>
    </source>
</evidence>
<dbReference type="AlphaFoldDB" id="A0AAQ4EYK2"/>
<gene>
    <name evidence="3" type="ORF">V5799_019158</name>
</gene>
<feature type="compositionally biased region" description="Basic residues" evidence="1">
    <location>
        <begin position="1"/>
        <end position="26"/>
    </location>
</feature>
<feature type="transmembrane region" description="Helical" evidence="2">
    <location>
        <begin position="155"/>
        <end position="172"/>
    </location>
</feature>